<gene>
    <name evidence="2" type="ORF">HYY20_04965</name>
</gene>
<evidence type="ECO:0000259" key="1">
    <source>
        <dbReference type="Pfam" id="PF05157"/>
    </source>
</evidence>
<evidence type="ECO:0000313" key="2">
    <source>
        <dbReference type="EMBL" id="MBI2876213.1"/>
    </source>
</evidence>
<sequence>MNSFNNDPNKKKRSVLANTVHHGVRVGTVEKLGQILLKEGQITQSQLNEALEIQKKHGGRLGRILISLGYVEDETIADCLRRQSAYALVKISERQIDEKIIDILPYNLAKEYMAVPLEVSDGSLMIAMADPTNRYALEDI</sequence>
<comment type="caution">
    <text evidence="2">The sequence shown here is derived from an EMBL/GenBank/DDBJ whole genome shotgun (WGS) entry which is preliminary data.</text>
</comment>
<feature type="domain" description="Type II secretion system protein GspE N-terminal" evidence="1">
    <location>
        <begin position="86"/>
        <end position="140"/>
    </location>
</feature>
<dbReference type="SUPFAM" id="SSF160246">
    <property type="entry name" value="EspE N-terminal domain-like"/>
    <property type="match status" value="1"/>
</dbReference>
<organism evidence="2 3">
    <name type="scientific">Tectimicrobiota bacterium</name>
    <dbReference type="NCBI Taxonomy" id="2528274"/>
    <lineage>
        <taxon>Bacteria</taxon>
        <taxon>Pseudomonadati</taxon>
        <taxon>Nitrospinota/Tectimicrobiota group</taxon>
        <taxon>Candidatus Tectimicrobiota</taxon>
    </lineage>
</organism>
<name>A0A932CMN6_UNCTE</name>
<feature type="non-terminal residue" evidence="2">
    <location>
        <position position="140"/>
    </location>
</feature>
<dbReference type="Pfam" id="PF05157">
    <property type="entry name" value="MshEN"/>
    <property type="match status" value="1"/>
</dbReference>
<dbReference type="InterPro" id="IPR037257">
    <property type="entry name" value="T2SS_E_N_sf"/>
</dbReference>
<dbReference type="Gene3D" id="3.30.300.160">
    <property type="entry name" value="Type II secretion system, protein E, N-terminal domain"/>
    <property type="match status" value="1"/>
</dbReference>
<dbReference type="Proteomes" id="UP000769766">
    <property type="component" value="Unassembled WGS sequence"/>
</dbReference>
<dbReference type="InterPro" id="IPR007831">
    <property type="entry name" value="T2SS_GspE_N"/>
</dbReference>
<accession>A0A932CMN6</accession>
<protein>
    <submittedName>
        <fullName evidence="2">Type IV-A pilus assembly ATPase PilB</fullName>
    </submittedName>
</protein>
<dbReference type="EMBL" id="JACPRF010000155">
    <property type="protein sequence ID" value="MBI2876213.1"/>
    <property type="molecule type" value="Genomic_DNA"/>
</dbReference>
<reference evidence="2" key="1">
    <citation type="submission" date="2020-07" db="EMBL/GenBank/DDBJ databases">
        <title>Huge and variable diversity of episymbiotic CPR bacteria and DPANN archaea in groundwater ecosystems.</title>
        <authorList>
            <person name="He C.Y."/>
            <person name="Keren R."/>
            <person name="Whittaker M."/>
            <person name="Farag I.F."/>
            <person name="Doudna J."/>
            <person name="Cate J.H.D."/>
            <person name="Banfield J.F."/>
        </authorList>
    </citation>
    <scope>NUCLEOTIDE SEQUENCE</scope>
    <source>
        <strain evidence="2">NC_groundwater_672_Ag_B-0.1um_62_36</strain>
    </source>
</reference>
<evidence type="ECO:0000313" key="3">
    <source>
        <dbReference type="Proteomes" id="UP000769766"/>
    </source>
</evidence>
<dbReference type="AlphaFoldDB" id="A0A932CMN6"/>
<proteinExistence type="predicted"/>